<accession>A0A6B0SKB3</accession>
<protein>
    <submittedName>
        <fullName evidence="2">Uncharacterized protein</fullName>
    </submittedName>
</protein>
<feature type="non-terminal residue" evidence="2">
    <location>
        <position position="1"/>
    </location>
</feature>
<keyword evidence="1" id="KW-0812">Transmembrane</keyword>
<keyword evidence="1" id="KW-0472">Membrane</keyword>
<evidence type="ECO:0000313" key="3">
    <source>
        <dbReference type="Proteomes" id="UP000471521"/>
    </source>
</evidence>
<reference evidence="2 3" key="1">
    <citation type="submission" date="2019-12" db="EMBL/GenBank/DDBJ databases">
        <title>Isolation and characterization of three novel carbon monoxide-oxidizing members of Halobacteria from salione crusts and soils.</title>
        <authorList>
            <person name="Myers M.R."/>
            <person name="King G.M."/>
        </authorList>
    </citation>
    <scope>NUCLEOTIDE SEQUENCE [LARGE SCALE GENOMIC DNA]</scope>
    <source>
        <strain evidence="2 3">PCN9</strain>
    </source>
</reference>
<proteinExistence type="predicted"/>
<evidence type="ECO:0000313" key="2">
    <source>
        <dbReference type="EMBL" id="MXR20956.1"/>
    </source>
</evidence>
<dbReference type="EMBL" id="WUUU01000074">
    <property type="protein sequence ID" value="MXR20956.1"/>
    <property type="molecule type" value="Genomic_DNA"/>
</dbReference>
<sequence>AGPGALAVAALVLSGDSLPTWVHVAVGASVAAGILGYALVVAGTVNDND</sequence>
<keyword evidence="1" id="KW-1133">Transmembrane helix</keyword>
<dbReference type="AlphaFoldDB" id="A0A6B0SKB3"/>
<dbReference type="Proteomes" id="UP000471521">
    <property type="component" value="Unassembled WGS sequence"/>
</dbReference>
<evidence type="ECO:0000256" key="1">
    <source>
        <dbReference type="SAM" id="Phobius"/>
    </source>
</evidence>
<keyword evidence="3" id="KW-1185">Reference proteome</keyword>
<organism evidence="2 3">
    <name type="scientific">Halobacterium bonnevillei</name>
    <dbReference type="NCBI Taxonomy" id="2692200"/>
    <lineage>
        <taxon>Archaea</taxon>
        <taxon>Methanobacteriati</taxon>
        <taxon>Methanobacteriota</taxon>
        <taxon>Stenosarchaea group</taxon>
        <taxon>Halobacteria</taxon>
        <taxon>Halobacteriales</taxon>
        <taxon>Halobacteriaceae</taxon>
        <taxon>Halobacterium</taxon>
    </lineage>
</organism>
<feature type="transmembrane region" description="Helical" evidence="1">
    <location>
        <begin position="20"/>
        <end position="45"/>
    </location>
</feature>
<gene>
    <name evidence="2" type="ORF">GRX66_10200</name>
</gene>
<comment type="caution">
    <text evidence="2">The sequence shown here is derived from an EMBL/GenBank/DDBJ whole genome shotgun (WGS) entry which is preliminary data.</text>
</comment>
<name>A0A6B0SKB3_9EURY</name>